<proteinExistence type="inferred from homology"/>
<feature type="chain" id="PRO_5021056081" description="Endolytic peptidoglycan transglycosylase RlpA" evidence="7">
    <location>
        <begin position="30"/>
        <end position="404"/>
    </location>
</feature>
<dbReference type="PROSITE" id="PS51257">
    <property type="entry name" value="PROKAR_LIPOPROTEIN"/>
    <property type="match status" value="1"/>
</dbReference>
<keyword evidence="4" id="KW-0472">Membrane</keyword>
<accession>A0A4R5VRG1</accession>
<evidence type="ECO:0000256" key="6">
    <source>
        <dbReference type="SAM" id="MobiDB-lite"/>
    </source>
</evidence>
<dbReference type="InterPro" id="IPR036908">
    <property type="entry name" value="RlpA-like_sf"/>
</dbReference>
<sequence length="404" mass="42241">MHKIKQYSRLLNALSLCVVLALLSACGSAPKVSSAPTPAPRAAMPATTAPVAGQAAPNLPKAGSGRGGYYKDDGPGDNPPPGLELTLDAEPKVEPYSKSGNKPYVVFGKTYVPLIDDTPFSQTGTGSWYGKKFHGQKTSSGEPYDMYKMTAAHPTLPIPSYARITNLSNGKQVIVKINDRGPFHTNRIVDLSYTAALKLDYLGKGSSELLLERLLPADIEKMAENKKNRVTETVATASPSTFVPSSAPISAPPALTVTALPATAAASTVGSTAVGGVSAVKPDTAAFENLVASNSAAPVNPQPNMSAPAVSAAVSSASVPPVINSPNPASGFYLQFGAFGLRSNAEATFTRLQETLKQLPSFEIVQQGTLYRLFSGPFVSRDEANRAIQLALSAGVSKPVIVQR</sequence>
<dbReference type="Proteomes" id="UP000294829">
    <property type="component" value="Unassembled WGS sequence"/>
</dbReference>
<dbReference type="Gene3D" id="3.30.70.1070">
    <property type="entry name" value="Sporulation related repeat"/>
    <property type="match status" value="1"/>
</dbReference>
<dbReference type="GO" id="GO:0071555">
    <property type="term" value="P:cell wall organization"/>
    <property type="evidence" value="ECO:0007669"/>
    <property type="project" value="UniProtKB-KW"/>
</dbReference>
<keyword evidence="2 4" id="KW-0456">Lyase</keyword>
<comment type="subcellular location">
    <subcellularLocation>
        <location evidence="4">Cell membrane</location>
        <topology evidence="4">Lipid-anchor</topology>
    </subcellularLocation>
</comment>
<dbReference type="PANTHER" id="PTHR34183">
    <property type="entry name" value="ENDOLYTIC PEPTIDOGLYCAN TRANSGLYCOSYLASE RLPA"/>
    <property type="match status" value="1"/>
</dbReference>
<comment type="similarity">
    <text evidence="4 5">Belongs to the RlpA family.</text>
</comment>
<keyword evidence="4" id="KW-0449">Lipoprotein</keyword>
<evidence type="ECO:0000256" key="2">
    <source>
        <dbReference type="ARBA" id="ARBA00023239"/>
    </source>
</evidence>
<evidence type="ECO:0000256" key="4">
    <source>
        <dbReference type="HAMAP-Rule" id="MF_02071"/>
    </source>
</evidence>
<dbReference type="InterPro" id="IPR009009">
    <property type="entry name" value="RlpA-like_DPBB"/>
</dbReference>
<dbReference type="Pfam" id="PF03330">
    <property type="entry name" value="DPBB_1"/>
    <property type="match status" value="1"/>
</dbReference>
<dbReference type="EMBL" id="SMYL01000013">
    <property type="protein sequence ID" value="TDK61314.1"/>
    <property type="molecule type" value="Genomic_DNA"/>
</dbReference>
<keyword evidence="1 7" id="KW-0732">Signal</keyword>
<dbReference type="InterPro" id="IPR036680">
    <property type="entry name" value="SPOR-like_sf"/>
</dbReference>
<feature type="region of interest" description="Disordered" evidence="6">
    <location>
        <begin position="32"/>
        <end position="87"/>
    </location>
</feature>
<feature type="signal peptide" evidence="7">
    <location>
        <begin position="1"/>
        <end position="29"/>
    </location>
</feature>
<keyword evidence="10" id="KW-1185">Reference proteome</keyword>
<dbReference type="GO" id="GO:0000270">
    <property type="term" value="P:peptidoglycan metabolic process"/>
    <property type="evidence" value="ECO:0007669"/>
    <property type="project" value="UniProtKB-UniRule"/>
</dbReference>
<dbReference type="CDD" id="cd22268">
    <property type="entry name" value="DPBB_RlpA-like"/>
    <property type="match status" value="1"/>
</dbReference>
<evidence type="ECO:0000256" key="7">
    <source>
        <dbReference type="SAM" id="SignalP"/>
    </source>
</evidence>
<dbReference type="RefSeq" id="WP_133330806.1">
    <property type="nucleotide sequence ID" value="NZ_SMYL01000013.1"/>
</dbReference>
<dbReference type="EC" id="4.2.2.-" evidence="4"/>
<evidence type="ECO:0000256" key="1">
    <source>
        <dbReference type="ARBA" id="ARBA00022729"/>
    </source>
</evidence>
<dbReference type="PROSITE" id="PS51724">
    <property type="entry name" value="SPOR"/>
    <property type="match status" value="1"/>
</dbReference>
<dbReference type="InterPro" id="IPR034718">
    <property type="entry name" value="RlpA"/>
</dbReference>
<dbReference type="PANTHER" id="PTHR34183:SF1">
    <property type="entry name" value="ENDOLYTIC PEPTIDOGLYCAN TRANSGLYCOSYLASE RLPA"/>
    <property type="match status" value="1"/>
</dbReference>
<dbReference type="FunFam" id="2.40.40.10:FF:000003">
    <property type="entry name" value="Endolytic peptidoglycan transglycosylase RlpA"/>
    <property type="match status" value="1"/>
</dbReference>
<dbReference type="InterPro" id="IPR012997">
    <property type="entry name" value="RplA"/>
</dbReference>
<dbReference type="Gene3D" id="2.40.40.10">
    <property type="entry name" value="RlpA-like domain"/>
    <property type="match status" value="1"/>
</dbReference>
<reference evidence="9 10" key="1">
    <citation type="submission" date="2019-03" db="EMBL/GenBank/DDBJ databases">
        <title>Sapientia aquatica gen. nov., sp. nov., isolated from a crater lake.</title>
        <authorList>
            <person name="Felfoldi T."/>
            <person name="Szabo A."/>
            <person name="Toth E."/>
            <person name="Schumann P."/>
            <person name="Keki Z."/>
            <person name="Marialigeti K."/>
            <person name="Mathe I."/>
        </authorList>
    </citation>
    <scope>NUCLEOTIDE SEQUENCE [LARGE SCALE GENOMIC DNA]</scope>
    <source>
        <strain evidence="9 10">SA-152</strain>
    </source>
</reference>
<name>A0A4R5VRG1_9BURK</name>
<organism evidence="9 10">
    <name type="scientific">Sapientia aquatica</name>
    <dbReference type="NCBI Taxonomy" id="1549640"/>
    <lineage>
        <taxon>Bacteria</taxon>
        <taxon>Pseudomonadati</taxon>
        <taxon>Pseudomonadota</taxon>
        <taxon>Betaproteobacteria</taxon>
        <taxon>Burkholderiales</taxon>
        <taxon>Oxalobacteraceae</taxon>
        <taxon>Sapientia</taxon>
    </lineage>
</organism>
<dbReference type="GO" id="GO:0042834">
    <property type="term" value="F:peptidoglycan binding"/>
    <property type="evidence" value="ECO:0007669"/>
    <property type="project" value="InterPro"/>
</dbReference>
<keyword evidence="4" id="KW-1003">Cell membrane</keyword>
<protein>
    <recommendedName>
        <fullName evidence="4">Endolytic peptidoglycan transglycosylase RlpA</fullName>
        <ecNumber evidence="4">4.2.2.-</ecNumber>
    </recommendedName>
</protein>
<comment type="function">
    <text evidence="4">Lytic transglycosylase with a strong preference for naked glycan strands that lack stem peptides.</text>
</comment>
<dbReference type="Pfam" id="PF05036">
    <property type="entry name" value="SPOR"/>
    <property type="match status" value="1"/>
</dbReference>
<evidence type="ECO:0000313" key="10">
    <source>
        <dbReference type="Proteomes" id="UP000294829"/>
    </source>
</evidence>
<dbReference type="NCBIfam" id="TIGR00413">
    <property type="entry name" value="rlpA"/>
    <property type="match status" value="1"/>
</dbReference>
<dbReference type="SUPFAM" id="SSF50685">
    <property type="entry name" value="Barwin-like endoglucanases"/>
    <property type="match status" value="1"/>
</dbReference>
<evidence type="ECO:0000256" key="3">
    <source>
        <dbReference type="ARBA" id="ARBA00023316"/>
    </source>
</evidence>
<evidence type="ECO:0000259" key="8">
    <source>
        <dbReference type="PROSITE" id="PS51724"/>
    </source>
</evidence>
<dbReference type="OrthoDB" id="9779128at2"/>
<dbReference type="HAMAP" id="MF_02071">
    <property type="entry name" value="RlpA"/>
    <property type="match status" value="1"/>
</dbReference>
<evidence type="ECO:0000313" key="9">
    <source>
        <dbReference type="EMBL" id="TDK61314.1"/>
    </source>
</evidence>
<keyword evidence="3 4" id="KW-0961">Cell wall biogenesis/degradation</keyword>
<feature type="domain" description="SPOR" evidence="8">
    <location>
        <begin position="326"/>
        <end position="404"/>
    </location>
</feature>
<dbReference type="AlphaFoldDB" id="A0A4R5VRG1"/>
<dbReference type="InterPro" id="IPR007730">
    <property type="entry name" value="SPOR-like_dom"/>
</dbReference>
<dbReference type="GO" id="GO:0005886">
    <property type="term" value="C:plasma membrane"/>
    <property type="evidence" value="ECO:0007669"/>
    <property type="project" value="UniProtKB-SubCell"/>
</dbReference>
<feature type="compositionally biased region" description="Low complexity" evidence="6">
    <location>
        <begin position="40"/>
        <end position="52"/>
    </location>
</feature>
<evidence type="ECO:0000256" key="5">
    <source>
        <dbReference type="RuleBase" id="RU003495"/>
    </source>
</evidence>
<keyword evidence="4" id="KW-0564">Palmitate</keyword>
<gene>
    <name evidence="4" type="primary">rlpA</name>
    <name evidence="9" type="ORF">E2I14_17185</name>
</gene>
<comment type="caution">
    <text evidence="9">The sequence shown here is derived from an EMBL/GenBank/DDBJ whole genome shotgun (WGS) entry which is preliminary data.</text>
</comment>
<dbReference type="GO" id="GO:0008932">
    <property type="term" value="F:lytic endotransglycosylase activity"/>
    <property type="evidence" value="ECO:0007669"/>
    <property type="project" value="UniProtKB-UniRule"/>
</dbReference>
<dbReference type="SUPFAM" id="SSF110997">
    <property type="entry name" value="Sporulation related repeat"/>
    <property type="match status" value="1"/>
</dbReference>